<proteinExistence type="predicted"/>
<accession>A0A0C5CBQ9</accession>
<dbReference type="AlphaFoldDB" id="A0A0C5CBQ9"/>
<reference evidence="1 2" key="3">
    <citation type="journal article" date="2019" name="Int. J. Syst. Evol. Microbiol.">
        <title>Nitrosopumilus adriaticus sp. nov. and Nitrosopumilus piranensis sp. nov., two ammonia-oxidizing archaea from the Adriatic Sea and members of the class Nitrososphaeria.</title>
        <authorList>
            <person name="Bayer B."/>
            <person name="Vojvoda J."/>
            <person name="Reinthaler T."/>
            <person name="Reyes C."/>
            <person name="Pinto M."/>
            <person name="Herndl G.J."/>
        </authorList>
    </citation>
    <scope>NUCLEOTIDE SEQUENCE [LARGE SCALE GENOMIC DNA]</scope>
    <source>
        <strain evidence="1 2">D3C</strain>
    </source>
</reference>
<reference evidence="1 2" key="2">
    <citation type="journal article" date="2016" name="ISME J.">
        <title>Physiological and genomic characterization of two novel marine thaumarchaeal strains indicates niche differentiation.</title>
        <authorList>
            <person name="Bayer B."/>
            <person name="Vojvoda J."/>
            <person name="Offre P."/>
            <person name="Alves R.J."/>
            <person name="Elisabeth N.H."/>
            <person name="Garcia J.A."/>
            <person name="Volland J.M."/>
            <person name="Srivastava A."/>
            <person name="Schleper C."/>
            <person name="Herndl G.J."/>
        </authorList>
    </citation>
    <scope>NUCLEOTIDE SEQUENCE [LARGE SCALE GENOMIC DNA]</scope>
    <source>
        <strain evidence="1 2">D3C</strain>
    </source>
</reference>
<dbReference type="Proteomes" id="UP000032027">
    <property type="component" value="Chromosome"/>
</dbReference>
<evidence type="ECO:0000313" key="1">
    <source>
        <dbReference type="EMBL" id="AJM92612.1"/>
    </source>
</evidence>
<dbReference type="KEGG" id="nid:NPIRD3C_1400"/>
<dbReference type="HOGENOM" id="CLU_3418648_0_0_2"/>
<protein>
    <submittedName>
        <fullName evidence="1">Uncharacterized protein</fullName>
    </submittedName>
</protein>
<name>A0A0C5CBQ9_9ARCH</name>
<organism evidence="1 2">
    <name type="scientific">Nitrosopumilus piranensis</name>
    <dbReference type="NCBI Taxonomy" id="1582439"/>
    <lineage>
        <taxon>Archaea</taxon>
        <taxon>Nitrososphaerota</taxon>
        <taxon>Nitrososphaeria</taxon>
        <taxon>Nitrosopumilales</taxon>
        <taxon>Nitrosopumilaceae</taxon>
        <taxon>Nitrosopumilus</taxon>
    </lineage>
</organism>
<evidence type="ECO:0000313" key="2">
    <source>
        <dbReference type="Proteomes" id="UP000032027"/>
    </source>
</evidence>
<keyword evidence="2" id="KW-1185">Reference proteome</keyword>
<gene>
    <name evidence="1" type="ORF">NPIRD3C_1400</name>
</gene>
<dbReference type="STRING" id="1582439.NPIRD3C_1400"/>
<dbReference type="EMBL" id="CP010868">
    <property type="protein sequence ID" value="AJM92612.1"/>
    <property type="molecule type" value="Genomic_DNA"/>
</dbReference>
<reference evidence="2" key="1">
    <citation type="submission" date="2015-02" db="EMBL/GenBank/DDBJ databases">
        <title>Characterization of two novel Thaumarchaeota isolated from the Northern Adriatic Sea.</title>
        <authorList>
            <person name="Bayer B."/>
            <person name="Vojvoda J."/>
            <person name="Offre P."/>
            <person name="Srivastava A."/>
            <person name="Elisabeth N."/>
            <person name="Garcia J.A.L."/>
            <person name="Schleper C."/>
            <person name="Herndl G.J."/>
        </authorList>
    </citation>
    <scope>NUCLEOTIDE SEQUENCE [LARGE SCALE GENOMIC DNA]</scope>
    <source>
        <strain evidence="2">D3C</strain>
    </source>
</reference>
<sequence length="25" mass="3044">MFMFSIYNNEGSQKFPFIAMNLEKR</sequence>